<reference evidence="1 2" key="1">
    <citation type="submission" date="2020-04" db="EMBL/GenBank/DDBJ databases">
        <authorList>
            <person name="De Canck E."/>
        </authorList>
    </citation>
    <scope>NUCLEOTIDE SEQUENCE [LARGE SCALE GENOMIC DNA]</scope>
    <source>
        <strain evidence="1 2">LMG 27174</strain>
    </source>
</reference>
<dbReference type="SUPFAM" id="SSF50118">
    <property type="entry name" value="Cell growth inhibitor/plasmid maintenance toxic component"/>
    <property type="match status" value="1"/>
</dbReference>
<proteinExistence type="predicted"/>
<dbReference type="GO" id="GO:0004521">
    <property type="term" value="F:RNA endonuclease activity"/>
    <property type="evidence" value="ECO:0007669"/>
    <property type="project" value="TreeGrafter"/>
</dbReference>
<dbReference type="PANTHER" id="PTHR33988:SF2">
    <property type="entry name" value="ENDORIBONUCLEASE MAZF"/>
    <property type="match status" value="1"/>
</dbReference>
<accession>A0A6J5A373</accession>
<dbReference type="EMBL" id="CADIJZ010000004">
    <property type="protein sequence ID" value="CAB3651855.1"/>
    <property type="molecule type" value="Genomic_DNA"/>
</dbReference>
<name>A0A6J5A373_9BURK</name>
<dbReference type="InterPro" id="IPR011067">
    <property type="entry name" value="Plasmid_toxin/cell-grow_inhib"/>
</dbReference>
<protein>
    <submittedName>
        <fullName evidence="1">Uncharacterized protein</fullName>
    </submittedName>
</protein>
<dbReference type="PANTHER" id="PTHR33988">
    <property type="entry name" value="ENDORIBONUCLEASE MAZF-RELATED"/>
    <property type="match status" value="1"/>
</dbReference>
<dbReference type="GO" id="GO:0016075">
    <property type="term" value="P:rRNA catabolic process"/>
    <property type="evidence" value="ECO:0007669"/>
    <property type="project" value="TreeGrafter"/>
</dbReference>
<dbReference type="Pfam" id="PF02452">
    <property type="entry name" value="PemK_toxin"/>
    <property type="match status" value="1"/>
</dbReference>
<organism evidence="1 2">
    <name type="scientific">Paraburkholderia rhynchosiae</name>
    <dbReference type="NCBI Taxonomy" id="487049"/>
    <lineage>
        <taxon>Bacteria</taxon>
        <taxon>Pseudomonadati</taxon>
        <taxon>Pseudomonadota</taxon>
        <taxon>Betaproteobacteria</taxon>
        <taxon>Burkholderiales</taxon>
        <taxon>Burkholderiaceae</taxon>
        <taxon>Paraburkholderia</taxon>
    </lineage>
</organism>
<dbReference type="AlphaFoldDB" id="A0A6J5A373"/>
<dbReference type="GO" id="GO:0006402">
    <property type="term" value="P:mRNA catabolic process"/>
    <property type="evidence" value="ECO:0007669"/>
    <property type="project" value="TreeGrafter"/>
</dbReference>
<evidence type="ECO:0000313" key="1">
    <source>
        <dbReference type="EMBL" id="CAB3651855.1"/>
    </source>
</evidence>
<gene>
    <name evidence="1" type="ORF">LMG27174_01192</name>
</gene>
<evidence type="ECO:0000313" key="2">
    <source>
        <dbReference type="Proteomes" id="UP000494205"/>
    </source>
</evidence>
<dbReference type="InterPro" id="IPR003477">
    <property type="entry name" value="PemK-like"/>
</dbReference>
<dbReference type="Gene3D" id="2.30.30.110">
    <property type="match status" value="1"/>
</dbReference>
<dbReference type="GO" id="GO:0003677">
    <property type="term" value="F:DNA binding"/>
    <property type="evidence" value="ECO:0007669"/>
    <property type="project" value="InterPro"/>
</dbReference>
<sequence>MVTSFSHPRRLRNAQDAIESDLGSESIGGNVWLVALDPTLGSEIQRTRPCVVVSPSEMHDHLRTVIVAPMTSKGRSAPFRIPVTFKRKHGLILLDLIRAVDKVRLVKKEGAIADKTMSDNLHIWQRRTACGRLSPRAAACARSAARFAPPRPSICCRHFASFLVKSHGALTLRGLLSHRRIHDPALVSQFQKTFAVVLVVLRRKHFDVHWS</sequence>
<dbReference type="Proteomes" id="UP000494205">
    <property type="component" value="Unassembled WGS sequence"/>
</dbReference>